<gene>
    <name evidence="1" type="ORF">BL57_004</name>
    <name evidence="2" type="ORF">BL57_367</name>
</gene>
<proteinExistence type="predicted"/>
<evidence type="ECO:0008006" key="3">
    <source>
        <dbReference type="Google" id="ProtNLM"/>
    </source>
</evidence>
<evidence type="ECO:0000313" key="2">
    <source>
        <dbReference type="EMBL" id="XHV10839.1"/>
    </source>
</evidence>
<name>A0AB74UMY6_9VIRU</name>
<organism evidence="2">
    <name type="scientific">Caulobacter phage BL57</name>
    <dbReference type="NCBI Taxonomy" id="3348355"/>
    <lineage>
        <taxon>Viruses</taxon>
    </lineage>
</organism>
<evidence type="ECO:0000313" key="1">
    <source>
        <dbReference type="EMBL" id="XHV10476.1"/>
    </source>
</evidence>
<dbReference type="EMBL" id="PQ287320">
    <property type="protein sequence ID" value="XHV10839.1"/>
    <property type="molecule type" value="Genomic_DNA"/>
</dbReference>
<protein>
    <recommendedName>
        <fullName evidence="3">GNAT family N-acetyltransferase</fullName>
    </recommendedName>
</protein>
<dbReference type="EMBL" id="PQ287320">
    <property type="protein sequence ID" value="XHV10476.1"/>
    <property type="molecule type" value="Genomic_DNA"/>
</dbReference>
<accession>A0AB74UMY6</accession>
<reference evidence="2" key="1">
    <citation type="submission" date="2024-10" db="EMBL/GenBank/DDBJ databases">
        <title>Genetic diversity among independent isolates of the Dolichocephalovirinae subfamily.</title>
        <authorList>
            <person name="Ely B."/>
            <person name="Thomas Q."/>
            <person name="Mohammadi T."/>
        </authorList>
    </citation>
    <scope>NUCLEOTIDE SEQUENCE</scope>
</reference>
<sequence length="60" mass="6757">MIPDSLRNPRDHFTLMTEAKARDLVARFAQTDPGEDYRAEPKGAGYAIAYYDAGEFVAYL</sequence>